<sequence length="97" mass="10266">MVSLLAQCSGQYLGVLQKDKKGNKELVRSACSAPASSATPADPGDRAERTTVKIPVPSAPVCFNQPTTQLTGAPIAYERTVSAIDHCMHALDITLRV</sequence>
<comment type="caution">
    <text evidence="1">The sequence shown here is derived from an EMBL/GenBank/DDBJ whole genome shotgun (WGS) entry which is preliminary data.</text>
</comment>
<protein>
    <submittedName>
        <fullName evidence="1">Uncharacterized protein</fullName>
    </submittedName>
</protein>
<gene>
    <name evidence="1" type="ORF">K1T71_007819</name>
</gene>
<accession>A0ACC1CYD6</accession>
<reference evidence="1 2" key="1">
    <citation type="journal article" date="2021" name="Front. Genet.">
        <title>Chromosome-Level Genome Assembly Reveals Significant Gene Expansion in the Toll and IMD Signaling Pathways of Dendrolimus kikuchii.</title>
        <authorList>
            <person name="Zhou J."/>
            <person name="Wu P."/>
            <person name="Xiong Z."/>
            <person name="Liu N."/>
            <person name="Zhao N."/>
            <person name="Ji M."/>
            <person name="Qiu Y."/>
            <person name="Yang B."/>
        </authorList>
    </citation>
    <scope>NUCLEOTIDE SEQUENCE [LARGE SCALE GENOMIC DNA]</scope>
    <source>
        <strain evidence="1">Ann1</strain>
    </source>
</reference>
<proteinExistence type="predicted"/>
<evidence type="ECO:0000313" key="2">
    <source>
        <dbReference type="Proteomes" id="UP000824533"/>
    </source>
</evidence>
<keyword evidence="2" id="KW-1185">Reference proteome</keyword>
<name>A0ACC1CYD6_9NEOP</name>
<dbReference type="EMBL" id="CM034399">
    <property type="protein sequence ID" value="KAJ0176640.1"/>
    <property type="molecule type" value="Genomic_DNA"/>
</dbReference>
<dbReference type="Proteomes" id="UP000824533">
    <property type="component" value="Linkage Group LG13"/>
</dbReference>
<organism evidence="1 2">
    <name type="scientific">Dendrolimus kikuchii</name>
    <dbReference type="NCBI Taxonomy" id="765133"/>
    <lineage>
        <taxon>Eukaryota</taxon>
        <taxon>Metazoa</taxon>
        <taxon>Ecdysozoa</taxon>
        <taxon>Arthropoda</taxon>
        <taxon>Hexapoda</taxon>
        <taxon>Insecta</taxon>
        <taxon>Pterygota</taxon>
        <taxon>Neoptera</taxon>
        <taxon>Endopterygota</taxon>
        <taxon>Lepidoptera</taxon>
        <taxon>Glossata</taxon>
        <taxon>Ditrysia</taxon>
        <taxon>Bombycoidea</taxon>
        <taxon>Lasiocampidae</taxon>
        <taxon>Dendrolimus</taxon>
    </lineage>
</organism>
<evidence type="ECO:0000313" key="1">
    <source>
        <dbReference type="EMBL" id="KAJ0176640.1"/>
    </source>
</evidence>